<dbReference type="Proteomes" id="UP000243579">
    <property type="component" value="Unassembled WGS sequence"/>
</dbReference>
<dbReference type="Pfam" id="PF00454">
    <property type="entry name" value="PI3_PI4_kinase"/>
    <property type="match status" value="1"/>
</dbReference>
<keyword evidence="5" id="KW-0808">Transferase</keyword>
<dbReference type="PANTHER" id="PTHR11139:SF69">
    <property type="entry name" value="SERINE_THREONINE-PROTEIN KINASE ATR"/>
    <property type="match status" value="1"/>
</dbReference>
<evidence type="ECO:0000256" key="3">
    <source>
        <dbReference type="ARBA" id="ARBA00012513"/>
    </source>
</evidence>
<keyword evidence="17" id="KW-1185">Reference proteome</keyword>
<sequence>MEHLDEVLRLMLAHRDSCHPHLTASALAPAEPTDGALCYAIQTKTRKLLPKIMRIITGLPTAQAMKNLDPLCKLLLLLLRNEICPYYSVAFQAPATILFYLVKFLSHEEYAPVHAKVLDVCVELTFLMQQSDVTIFMHLFQDIVALLDDLNLLVGEPLSENTPADVHCFLITGVHMRKDADTMVGDTKMCCFAQVDKHAERIFEIGKLVVPPLRFKNSSGIHAFQAHVLALAQRMLQHSPSHLCHHASFTELCITVGRAHAVGPPSATLFGTVHTLLSTGPLPPHTLALVSTAFFPAVLSAPRLPSDGALGAIARAVSATSAPLLWPALEAFIKGVVAGRVYALAGRCFGLLEAFLPFDEERCLDLLFDLLTTADLRDHRVCVTLVRAMRAVLEAHVGLLWREGEKAIHQFHPASPVLSTKRRKLSDTAPAVSAADLVSRVRSRQSSLPVAWVHLAMALFYDDDFAPIGCRVLLSLRSPEHLSKEEGSVARLMGDRLRVLLERAPSLELLVLLHSYLGHDELKKLPLAPFLHGLKDPQRPPFDRVMSTVSVAHLAQLLRGVEKHKEATVEALLESPPMVQYLTLLCWTYFDKAAVLEERSWLATPAAKVLLHKITTDGPFQTVAIDVAPLLVFAMGHSGVASVESTTQALLDALLPQLRSRTPGVVVAALDAIARLCCVPAWLAVPGLPVPTPPAATARCSCVGARRQALPSMPLVWAALEPLLGAVAAAVREAAIACWVAFFRHMPVADLPPEWVWRFLHLLGHEDAATRALVAANVDVLLLADGDGTSALGAAIADEPSSDDMSDSSTHLASLFDELLTRRDTRVVAAAVAGLGALGAQCTFARPLDVDVFFYVLFRLAGVWLAHPPASAAGVAATSQLDRIVAMHRVSWKQLCVQFPERIHVALIELLLPAGRLEAFLHTFLGEQVSVGIYLKESAPYVLPQLILGQQRELLTAFAAAFAPAQTLSALLSDYIVPIVKEMVMTRTTSLNNVREWQFFFQLLRPDLSIRDVLKYNPLRLLYELVWEFAGDRAKVARNAFDQVSKLLHEDDGANAGKFHLPQQYFLALMTHLGHKLAHKPSRVRAVRCLESLLAMFDTKGMLDPFVPKVMATLKLALQDDADNTLIKVAACRAWHTFVQLLSTSAIETNLLSIVASLLPCVGPIPALFDAFGAGQGVWSASIKTAAPPAEPHVQAMALQILTYLLVEQPIKPAWGQVALLVALVPGFTVDAVAPFAVDHHPLDGVLRHVLALLQHWDGSVREVGLLHLGRLLCTRSRELQDLILLAEGTVHGAVFDVLQALLALSRTETSDAVKALVAQALGALGAIDMARLPLTLARPSTAEHSAKELSCVLIEKLLVNELRAAPQNTDLIALSIQELLKFLAGMRVEPTPSATPAGGTQLEASPPPVYAMSATMPDWMQRRFHQTRVLQIIAPYWSTKYKAPPSSKAVVLDDGTTLYDRFGAVAYETWLTSWCKALIALASPPEKTIFLACRTALGISTQMARFLLPYLVQNVLQRRDAYSAVKREVESVLQDDQTELEVVSSHHHQCAQTVLSMLDTLNEWVWATERKRQAASQQRHAPTDHVADHEKEVVAEFLKDISPALLSGAACKIKAYARGIQYYETHLRMEGISSVPRYSTDGKMHMKPMTSTDIRELQQMYGQLDEPDALRGLSIQRRLLLGAAHTGTTFPDLMHTIVDHEHLARWEDALACYEQAIHRTYGNEVDVEIRSLLYAGVVRCMVQLGRLEGALQHVRGIAVESPDVIPAVYPHALECAWRLSRWSLLQELTTDAMKLKLEAQHLVSMQFARTMLCLQQPPEAMAFHLREARLAIMGPLAAASLESYQRVYPLLHQLHVLHELEQGFLVLDAARADPAIAADARWLAQCPWELRDRMLAPALKFQEPLLALRRVMLQEMALSALLSNNWLRYAKMARKEGFVRTAESAVMHAQALGDRQGIIEQAKLLVHQGHVYEALHVLEPVPVDVSALPPVAAADRRFAAKTLLLATNYMQQSNQKQGQVVLDRYGAVIAYDRKYAKGYFDLAKYYEVLLDNARSDTSLEGGDQYAYVPDVLTNYVLSLQCSSKYLFQSLPRLLTLWYECGDVFGAAPKRVYRLEFDLALESNKEERLMQEISRIVLDALAKLPAAMWLAVFPQVTSRICHPNGTVVDGVKAIMVKVLSTYPQQAMWHILGLTQSLNTQRKTRAMDILKGAQKQLLAANSGDMASALAEAMKLVEELIKVAEFDPGSQRKMAVRIARVRSQVLVPVQAAFSPTPDATGVYIKTFADKADVMSSKEKPKRIQILGSDGQWYPFLCKREKSGDLRKDARMMEFNAIMNKLLQADADGRRRKLRLRTYAVMCLNEESGLMQWVPHTRAMRHLISQIDKTEQGQLTLVRLPTDVKDAFMELQKKLAHDLPRMVAAYRRQVLSHPCFVPRFHQWFLNNFSDPTAWFEARAAFTRSAAVWSMVGHIVGLGDRHGENILIDCSSGECVHVDFDCLFDKGLKLARPEIVPFRLTPQMLDAFGLCGVEGVFRTTSEVTLTLLRANRETLRSVLESFVHDPLVEWSRSKSKQGPVVRKVVATHEQVNSEAKSMLKTIDDRVRGIWNLGKAQHHETLPLSVKGQVDRLISEATADENLAQMYVGWMPFL</sequence>
<dbReference type="GO" id="GO:0005524">
    <property type="term" value="F:ATP binding"/>
    <property type="evidence" value="ECO:0007669"/>
    <property type="project" value="UniProtKB-KW"/>
</dbReference>
<dbReference type="GO" id="GO:0005634">
    <property type="term" value="C:nucleus"/>
    <property type="evidence" value="ECO:0007669"/>
    <property type="project" value="UniProtKB-SubCell"/>
</dbReference>
<dbReference type="InterPro" id="IPR011009">
    <property type="entry name" value="Kinase-like_dom_sf"/>
</dbReference>
<evidence type="ECO:0000256" key="1">
    <source>
        <dbReference type="ARBA" id="ARBA00004123"/>
    </source>
</evidence>
<dbReference type="SMART" id="SM01343">
    <property type="entry name" value="FATC"/>
    <property type="match status" value="1"/>
</dbReference>
<dbReference type="PROSITE" id="PS51190">
    <property type="entry name" value="FATC"/>
    <property type="match status" value="1"/>
</dbReference>
<comment type="similarity">
    <text evidence="2">Belongs to the PI3/PI4-kinase family. ATM subfamily.</text>
</comment>
<reference evidence="16 17" key="1">
    <citation type="journal article" date="2014" name="Genome Biol. Evol.">
        <title>The secreted proteins of Achlya hypogyna and Thraustotheca clavata identify the ancestral oomycete secretome and reveal gene acquisitions by horizontal gene transfer.</title>
        <authorList>
            <person name="Misner I."/>
            <person name="Blouin N."/>
            <person name="Leonard G."/>
            <person name="Richards T.A."/>
            <person name="Lane C.E."/>
        </authorList>
    </citation>
    <scope>NUCLEOTIDE SEQUENCE [LARGE SCALE GENOMIC DNA]</scope>
    <source>
        <strain evidence="16 17">ATCC 48635</strain>
    </source>
</reference>
<dbReference type="PANTHER" id="PTHR11139">
    <property type="entry name" value="ATAXIA TELANGIECTASIA MUTATED ATM -RELATED"/>
    <property type="match status" value="1"/>
</dbReference>
<evidence type="ECO:0000259" key="13">
    <source>
        <dbReference type="PROSITE" id="PS50290"/>
    </source>
</evidence>
<dbReference type="GO" id="GO:0000723">
    <property type="term" value="P:telomere maintenance"/>
    <property type="evidence" value="ECO:0007669"/>
    <property type="project" value="TreeGrafter"/>
</dbReference>
<keyword evidence="9" id="KW-0067">ATP-binding</keyword>
<dbReference type="GO" id="GO:0000077">
    <property type="term" value="P:DNA damage checkpoint signaling"/>
    <property type="evidence" value="ECO:0007669"/>
    <property type="project" value="TreeGrafter"/>
</dbReference>
<dbReference type="Gene3D" id="1.25.10.10">
    <property type="entry name" value="Leucine-rich Repeat Variant"/>
    <property type="match status" value="2"/>
</dbReference>
<dbReference type="InterPro" id="IPR014009">
    <property type="entry name" value="PIK_FAT"/>
</dbReference>
<dbReference type="SMART" id="SM00146">
    <property type="entry name" value="PI3Kc"/>
    <property type="match status" value="1"/>
</dbReference>
<comment type="subcellular location">
    <subcellularLocation>
        <location evidence="1">Nucleus</location>
    </subcellularLocation>
</comment>
<keyword evidence="11" id="KW-0539">Nucleus</keyword>
<dbReference type="STRING" id="1202772.A0A1V9YDW2"/>
<dbReference type="InterPro" id="IPR050517">
    <property type="entry name" value="DDR_Repair_Kinase"/>
</dbReference>
<keyword evidence="10" id="KW-0234">DNA repair</keyword>
<dbReference type="Pfam" id="PF23593">
    <property type="entry name" value="HEAT_ATR"/>
    <property type="match status" value="1"/>
</dbReference>
<dbReference type="GO" id="GO:0004674">
    <property type="term" value="F:protein serine/threonine kinase activity"/>
    <property type="evidence" value="ECO:0007669"/>
    <property type="project" value="UniProtKB-KW"/>
</dbReference>
<evidence type="ECO:0000259" key="14">
    <source>
        <dbReference type="PROSITE" id="PS51189"/>
    </source>
</evidence>
<evidence type="ECO:0000256" key="8">
    <source>
        <dbReference type="ARBA" id="ARBA00022777"/>
    </source>
</evidence>
<feature type="domain" description="FATC" evidence="15">
    <location>
        <begin position="2617"/>
        <end position="2649"/>
    </location>
</feature>
<evidence type="ECO:0000256" key="9">
    <source>
        <dbReference type="ARBA" id="ARBA00022840"/>
    </source>
</evidence>
<dbReference type="InterPro" id="IPR036940">
    <property type="entry name" value="PI3/4_kinase_cat_sf"/>
</dbReference>
<evidence type="ECO:0000256" key="12">
    <source>
        <dbReference type="ARBA" id="ARBA00024420"/>
    </source>
</evidence>
<dbReference type="InterPro" id="IPR000403">
    <property type="entry name" value="PI3/4_kinase_cat_dom"/>
</dbReference>
<keyword evidence="4" id="KW-0723">Serine/threonine-protein kinase</keyword>
<evidence type="ECO:0000256" key="6">
    <source>
        <dbReference type="ARBA" id="ARBA00022741"/>
    </source>
</evidence>
<evidence type="ECO:0000313" key="17">
    <source>
        <dbReference type="Proteomes" id="UP000243579"/>
    </source>
</evidence>
<keyword evidence="7" id="KW-0227">DNA damage</keyword>
<dbReference type="PROSITE" id="PS51189">
    <property type="entry name" value="FAT"/>
    <property type="match status" value="1"/>
</dbReference>
<dbReference type="OrthoDB" id="381190at2759"/>
<dbReference type="InterPro" id="IPR003152">
    <property type="entry name" value="FATC_dom"/>
</dbReference>
<dbReference type="SMART" id="SM00802">
    <property type="entry name" value="UME"/>
    <property type="match status" value="1"/>
</dbReference>
<dbReference type="InterPro" id="IPR057564">
    <property type="entry name" value="HEAT_ATR"/>
</dbReference>
<evidence type="ECO:0000256" key="11">
    <source>
        <dbReference type="ARBA" id="ARBA00023242"/>
    </source>
</evidence>
<dbReference type="PROSITE" id="PS00916">
    <property type="entry name" value="PI3_4_KINASE_2"/>
    <property type="match status" value="1"/>
</dbReference>
<name>A0A1V9YDW2_ACHHY</name>
<dbReference type="SUPFAM" id="SSF56112">
    <property type="entry name" value="Protein kinase-like (PK-like)"/>
    <property type="match status" value="1"/>
</dbReference>
<dbReference type="Gene3D" id="3.30.1010.10">
    <property type="entry name" value="Phosphatidylinositol 3-kinase Catalytic Subunit, Chain A, domain 4"/>
    <property type="match status" value="1"/>
</dbReference>
<dbReference type="GO" id="GO:0006281">
    <property type="term" value="P:DNA repair"/>
    <property type="evidence" value="ECO:0007669"/>
    <property type="project" value="UniProtKB-KW"/>
</dbReference>
<evidence type="ECO:0000256" key="10">
    <source>
        <dbReference type="ARBA" id="ARBA00023204"/>
    </source>
</evidence>
<evidence type="ECO:0000256" key="2">
    <source>
        <dbReference type="ARBA" id="ARBA00010769"/>
    </source>
</evidence>
<dbReference type="InterPro" id="IPR003151">
    <property type="entry name" value="PIK-rel_kinase_FAT"/>
</dbReference>
<keyword evidence="8 16" id="KW-0418">Kinase</keyword>
<evidence type="ECO:0000313" key="16">
    <source>
        <dbReference type="EMBL" id="OQR83900.1"/>
    </source>
</evidence>
<dbReference type="CDD" id="cd00892">
    <property type="entry name" value="PIKKc_ATR"/>
    <property type="match status" value="1"/>
</dbReference>
<organism evidence="16 17">
    <name type="scientific">Achlya hypogyna</name>
    <name type="common">Oomycete</name>
    <name type="synonym">Protoachlya hypogyna</name>
    <dbReference type="NCBI Taxonomy" id="1202772"/>
    <lineage>
        <taxon>Eukaryota</taxon>
        <taxon>Sar</taxon>
        <taxon>Stramenopiles</taxon>
        <taxon>Oomycota</taxon>
        <taxon>Saprolegniomycetes</taxon>
        <taxon>Saprolegniales</taxon>
        <taxon>Achlyaceae</taxon>
        <taxon>Achlya</taxon>
    </lineage>
</organism>
<dbReference type="Pfam" id="PF25030">
    <property type="entry name" value="M-HEAT_ATR"/>
    <property type="match status" value="1"/>
</dbReference>
<dbReference type="SUPFAM" id="SSF48371">
    <property type="entry name" value="ARM repeat"/>
    <property type="match status" value="1"/>
</dbReference>
<accession>A0A1V9YDW2</accession>
<dbReference type="InterPro" id="IPR056802">
    <property type="entry name" value="ATR-like_M-HEAT"/>
</dbReference>
<feature type="domain" description="FAT" evidence="14">
    <location>
        <begin position="1606"/>
        <end position="2196"/>
    </location>
</feature>
<feature type="domain" description="PI3K/PI4K catalytic" evidence="13">
    <location>
        <begin position="2285"/>
        <end position="2606"/>
    </location>
</feature>
<dbReference type="GO" id="GO:0005694">
    <property type="term" value="C:chromosome"/>
    <property type="evidence" value="ECO:0007669"/>
    <property type="project" value="TreeGrafter"/>
</dbReference>
<dbReference type="EC" id="2.7.11.1" evidence="3"/>
<evidence type="ECO:0000259" key="15">
    <source>
        <dbReference type="PROSITE" id="PS51190"/>
    </source>
</evidence>
<dbReference type="Pfam" id="PF02260">
    <property type="entry name" value="FATC"/>
    <property type="match status" value="1"/>
</dbReference>
<dbReference type="Pfam" id="PF08064">
    <property type="entry name" value="UME"/>
    <property type="match status" value="1"/>
</dbReference>
<keyword evidence="6" id="KW-0547">Nucleotide-binding</keyword>
<gene>
    <name evidence="16" type="ORF">ACHHYP_14133</name>
</gene>
<dbReference type="InterPro" id="IPR016024">
    <property type="entry name" value="ARM-type_fold"/>
</dbReference>
<dbReference type="Gene3D" id="1.10.1070.11">
    <property type="entry name" value="Phosphatidylinositol 3-/4-kinase, catalytic domain"/>
    <property type="match status" value="1"/>
</dbReference>
<evidence type="ECO:0000256" key="7">
    <source>
        <dbReference type="ARBA" id="ARBA00022763"/>
    </source>
</evidence>
<dbReference type="PROSITE" id="PS50290">
    <property type="entry name" value="PI3_4_KINASE_3"/>
    <property type="match status" value="1"/>
</dbReference>
<dbReference type="InterPro" id="IPR018936">
    <property type="entry name" value="PI3/4_kinase_CS"/>
</dbReference>
<evidence type="ECO:0000256" key="5">
    <source>
        <dbReference type="ARBA" id="ARBA00022679"/>
    </source>
</evidence>
<protein>
    <recommendedName>
        <fullName evidence="12">Serine/threonine-protein kinase ATR</fullName>
        <ecNumber evidence="3">2.7.11.1</ecNumber>
    </recommendedName>
</protein>
<comment type="caution">
    <text evidence="16">The sequence shown here is derived from an EMBL/GenBank/DDBJ whole genome shotgun (WGS) entry which is preliminary data.</text>
</comment>
<dbReference type="EMBL" id="JNBR01002050">
    <property type="protein sequence ID" value="OQR83900.1"/>
    <property type="molecule type" value="Genomic_DNA"/>
</dbReference>
<evidence type="ECO:0000256" key="4">
    <source>
        <dbReference type="ARBA" id="ARBA00022527"/>
    </source>
</evidence>
<dbReference type="InterPro" id="IPR012993">
    <property type="entry name" value="UME"/>
</dbReference>
<proteinExistence type="inferred from homology"/>
<dbReference type="InterPro" id="IPR011989">
    <property type="entry name" value="ARM-like"/>
</dbReference>
<dbReference type="Pfam" id="PF02259">
    <property type="entry name" value="FAT"/>
    <property type="match status" value="1"/>
</dbReference>